<feature type="region of interest" description="Disordered" evidence="1">
    <location>
        <begin position="185"/>
        <end position="242"/>
    </location>
</feature>
<keyword evidence="3" id="KW-1185">Reference proteome</keyword>
<comment type="caution">
    <text evidence="2">The sequence shown here is derived from an EMBL/GenBank/DDBJ whole genome shotgun (WGS) entry which is preliminary data.</text>
</comment>
<dbReference type="Proteomes" id="UP001237642">
    <property type="component" value="Unassembled WGS sequence"/>
</dbReference>
<evidence type="ECO:0000256" key="1">
    <source>
        <dbReference type="SAM" id="MobiDB-lite"/>
    </source>
</evidence>
<evidence type="ECO:0000313" key="2">
    <source>
        <dbReference type="EMBL" id="KAK1394589.1"/>
    </source>
</evidence>
<dbReference type="EMBL" id="JAUIZM010000003">
    <property type="protein sequence ID" value="KAK1394589.1"/>
    <property type="molecule type" value="Genomic_DNA"/>
</dbReference>
<feature type="compositionally biased region" description="Basic residues" evidence="1">
    <location>
        <begin position="230"/>
        <end position="242"/>
    </location>
</feature>
<reference evidence="2" key="2">
    <citation type="submission" date="2023-05" db="EMBL/GenBank/DDBJ databases">
        <authorList>
            <person name="Schelkunov M.I."/>
        </authorList>
    </citation>
    <scope>NUCLEOTIDE SEQUENCE</scope>
    <source>
        <strain evidence="2">Hsosn_3</strain>
        <tissue evidence="2">Leaf</tissue>
    </source>
</reference>
<feature type="region of interest" description="Disordered" evidence="1">
    <location>
        <begin position="149"/>
        <end position="173"/>
    </location>
</feature>
<protein>
    <recommendedName>
        <fullName evidence="4">ATP-dependent DNA helicase</fullName>
    </recommendedName>
</protein>
<sequence>MKLLMSLHKFTFNSNLLGSNLLGFHTSLVICPLSRLVTATWISIGDGQAPKIASIEENEPSWVEIPPELSLDPGNDGKKVIIDTIYAQLSNKNDSEYFRDRAILTPLNEDVDLINKEDASQDMIPPILNNMLVTQVEEVQATNVNNAPPQAVNLDEQVGNDNVKNSKDDLAPEDPKAFLDAVNLDEQVGNDNGQNSKDDLMNKRKTPEDQNGEVQPPASSVAKAPIGKQNRNKRKKIRAGII</sequence>
<feature type="compositionally biased region" description="Basic and acidic residues" evidence="1">
    <location>
        <begin position="196"/>
        <end position="208"/>
    </location>
</feature>
<proteinExistence type="predicted"/>
<accession>A0AAD8J0F7</accession>
<reference evidence="2" key="1">
    <citation type="submission" date="2023-02" db="EMBL/GenBank/DDBJ databases">
        <title>Genome of toxic invasive species Heracleum sosnowskyi carries increased number of genes despite the absence of recent whole-genome duplications.</title>
        <authorList>
            <person name="Schelkunov M."/>
            <person name="Shtratnikova V."/>
            <person name="Makarenko M."/>
            <person name="Klepikova A."/>
            <person name="Omelchenko D."/>
            <person name="Novikova G."/>
            <person name="Obukhova E."/>
            <person name="Bogdanov V."/>
            <person name="Penin A."/>
            <person name="Logacheva M."/>
        </authorList>
    </citation>
    <scope>NUCLEOTIDE SEQUENCE</scope>
    <source>
        <strain evidence="2">Hsosn_3</strain>
        <tissue evidence="2">Leaf</tissue>
    </source>
</reference>
<organism evidence="2 3">
    <name type="scientific">Heracleum sosnowskyi</name>
    <dbReference type="NCBI Taxonomy" id="360622"/>
    <lineage>
        <taxon>Eukaryota</taxon>
        <taxon>Viridiplantae</taxon>
        <taxon>Streptophyta</taxon>
        <taxon>Embryophyta</taxon>
        <taxon>Tracheophyta</taxon>
        <taxon>Spermatophyta</taxon>
        <taxon>Magnoliopsida</taxon>
        <taxon>eudicotyledons</taxon>
        <taxon>Gunneridae</taxon>
        <taxon>Pentapetalae</taxon>
        <taxon>asterids</taxon>
        <taxon>campanulids</taxon>
        <taxon>Apiales</taxon>
        <taxon>Apiaceae</taxon>
        <taxon>Apioideae</taxon>
        <taxon>apioid superclade</taxon>
        <taxon>Tordylieae</taxon>
        <taxon>Tordyliinae</taxon>
        <taxon>Heracleum</taxon>
    </lineage>
</organism>
<evidence type="ECO:0000313" key="3">
    <source>
        <dbReference type="Proteomes" id="UP001237642"/>
    </source>
</evidence>
<dbReference type="AlphaFoldDB" id="A0AAD8J0F7"/>
<name>A0AAD8J0F7_9APIA</name>
<evidence type="ECO:0008006" key="4">
    <source>
        <dbReference type="Google" id="ProtNLM"/>
    </source>
</evidence>
<feature type="compositionally biased region" description="Basic and acidic residues" evidence="1">
    <location>
        <begin position="164"/>
        <end position="173"/>
    </location>
</feature>
<gene>
    <name evidence="2" type="ORF">POM88_013645</name>
</gene>